<dbReference type="Proteomes" id="UP000054370">
    <property type="component" value="Unassembled WGS sequence"/>
</dbReference>
<gene>
    <name evidence="1" type="ORF">AL548_023410</name>
</gene>
<evidence type="ECO:0000313" key="1">
    <source>
        <dbReference type="EMBL" id="PNM68972.1"/>
    </source>
</evidence>
<name>A0ABX4X069_VIBVL</name>
<protein>
    <submittedName>
        <fullName evidence="1">Uncharacterized protein</fullName>
    </submittedName>
</protein>
<sequence>MDPHVREDDRVRELMMNPLPLTLATANAKDGFRASKDGYIEATLDDCLISPFLITPSIVPLNTIFY</sequence>
<reference evidence="1" key="1">
    <citation type="submission" date="2017-12" db="EMBL/GenBank/DDBJ databases">
        <title>FDA dAtabase for Regulatory Grade micrObial Sequences (FDA-ARGOS): Supporting development and validation of Infectious Disease Dx tests.</title>
        <authorList>
            <person name="Hoffmann M."/>
            <person name="Allard M."/>
            <person name="Evans P."/>
            <person name="Brown E."/>
            <person name="Tallon L.J."/>
            <person name="Sadzewicz L."/>
            <person name="Sengamalay N."/>
            <person name="Ott S."/>
            <person name="Godinez A."/>
            <person name="Nagaraj S."/>
            <person name="Vavikolanu K."/>
            <person name="Aluvathingal J."/>
            <person name="Nadendla S."/>
            <person name="Hobson J."/>
            <person name="Sichtig H."/>
        </authorList>
    </citation>
    <scope>NUCLEOTIDE SEQUENCE [LARGE SCALE GENOMIC DNA]</scope>
    <source>
        <strain evidence="1">FDAARGOS_118</strain>
    </source>
</reference>
<organism evidence="1 2">
    <name type="scientific">Vibrio vulnificus</name>
    <dbReference type="NCBI Taxonomy" id="672"/>
    <lineage>
        <taxon>Bacteria</taxon>
        <taxon>Pseudomonadati</taxon>
        <taxon>Pseudomonadota</taxon>
        <taxon>Gammaproteobacteria</taxon>
        <taxon>Vibrionales</taxon>
        <taxon>Vibrionaceae</taxon>
        <taxon>Vibrio</taxon>
    </lineage>
</organism>
<accession>A0ABX4X069</accession>
<comment type="caution">
    <text evidence="1">The sequence shown here is derived from an EMBL/GenBank/DDBJ whole genome shotgun (WGS) entry which is preliminary data.</text>
</comment>
<evidence type="ECO:0000313" key="2">
    <source>
        <dbReference type="Proteomes" id="UP000054370"/>
    </source>
</evidence>
<proteinExistence type="predicted"/>
<keyword evidence="2" id="KW-1185">Reference proteome</keyword>
<dbReference type="EMBL" id="LOSH02000004">
    <property type="protein sequence ID" value="PNM68972.1"/>
    <property type="molecule type" value="Genomic_DNA"/>
</dbReference>